<dbReference type="STRING" id="3476.A0A2P5AJG6"/>
<comment type="caution">
    <text evidence="1">The sequence shown here is derived from an EMBL/GenBank/DDBJ whole genome shotgun (WGS) entry which is preliminary data.</text>
</comment>
<keyword evidence="2" id="KW-1185">Reference proteome</keyword>
<protein>
    <submittedName>
        <fullName evidence="1">Uncharacterized protein</fullName>
    </submittedName>
</protein>
<name>A0A2P5AJG6_PARAD</name>
<dbReference type="AlphaFoldDB" id="A0A2P5AJG6"/>
<proteinExistence type="predicted"/>
<organism evidence="1 2">
    <name type="scientific">Parasponia andersonii</name>
    <name type="common">Sponia andersonii</name>
    <dbReference type="NCBI Taxonomy" id="3476"/>
    <lineage>
        <taxon>Eukaryota</taxon>
        <taxon>Viridiplantae</taxon>
        <taxon>Streptophyta</taxon>
        <taxon>Embryophyta</taxon>
        <taxon>Tracheophyta</taxon>
        <taxon>Spermatophyta</taxon>
        <taxon>Magnoliopsida</taxon>
        <taxon>eudicotyledons</taxon>
        <taxon>Gunneridae</taxon>
        <taxon>Pentapetalae</taxon>
        <taxon>rosids</taxon>
        <taxon>fabids</taxon>
        <taxon>Rosales</taxon>
        <taxon>Cannabaceae</taxon>
        <taxon>Parasponia</taxon>
    </lineage>
</organism>
<evidence type="ECO:0000313" key="2">
    <source>
        <dbReference type="Proteomes" id="UP000237105"/>
    </source>
</evidence>
<reference evidence="2" key="1">
    <citation type="submission" date="2016-06" db="EMBL/GenBank/DDBJ databases">
        <title>Parallel loss of symbiosis genes in relatives of nitrogen-fixing non-legume Parasponia.</title>
        <authorList>
            <person name="Van Velzen R."/>
            <person name="Holmer R."/>
            <person name="Bu F."/>
            <person name="Rutten L."/>
            <person name="Van Zeijl A."/>
            <person name="Liu W."/>
            <person name="Santuari L."/>
            <person name="Cao Q."/>
            <person name="Sharma T."/>
            <person name="Shen D."/>
            <person name="Roswanjaya Y."/>
            <person name="Wardhani T."/>
            <person name="Kalhor M.S."/>
            <person name="Jansen J."/>
            <person name="Van den Hoogen J."/>
            <person name="Gungor B."/>
            <person name="Hartog M."/>
            <person name="Hontelez J."/>
            <person name="Verver J."/>
            <person name="Yang W.-C."/>
            <person name="Schijlen E."/>
            <person name="Repin R."/>
            <person name="Schilthuizen M."/>
            <person name="Schranz E."/>
            <person name="Heidstra R."/>
            <person name="Miyata K."/>
            <person name="Fedorova E."/>
            <person name="Kohlen W."/>
            <person name="Bisseling T."/>
            <person name="Smit S."/>
            <person name="Geurts R."/>
        </authorList>
    </citation>
    <scope>NUCLEOTIDE SEQUENCE [LARGE SCALE GENOMIC DNA]</scope>
    <source>
        <strain evidence="2">cv. WU1-14</strain>
    </source>
</reference>
<sequence length="128" mass="14950">MLSLSLSFFPRFVNFIIVSDLQDWIPILKEQLLSFVTYLEPRMQLLTAKTIDTYYASKSYIAQCADKVLKDLCSYTREAKKLSETYMQTVIVTRSHLDKVYVAMKPYTVKVLQACREFMTSSALYHHQ</sequence>
<accession>A0A2P5AJG6</accession>
<gene>
    <name evidence="1" type="ORF">PanWU01x14_326340</name>
</gene>
<feature type="non-terminal residue" evidence="1">
    <location>
        <position position="128"/>
    </location>
</feature>
<evidence type="ECO:0000313" key="1">
    <source>
        <dbReference type="EMBL" id="PON36699.1"/>
    </source>
</evidence>
<dbReference type="EMBL" id="JXTB01000557">
    <property type="protein sequence ID" value="PON36699.1"/>
    <property type="molecule type" value="Genomic_DNA"/>
</dbReference>
<dbReference type="OrthoDB" id="2017695at2759"/>
<dbReference type="Proteomes" id="UP000237105">
    <property type="component" value="Unassembled WGS sequence"/>
</dbReference>